<dbReference type="InterPro" id="IPR035398">
    <property type="entry name" value="Bac_rhamnosid_C"/>
</dbReference>
<dbReference type="RefSeq" id="WP_167965372.1">
    <property type="nucleotide sequence ID" value="NZ_JAATJJ010000002.1"/>
</dbReference>
<feature type="domain" description="Alpha-L-rhamnosidase C-terminal" evidence="2">
    <location>
        <begin position="717"/>
        <end position="778"/>
    </location>
</feature>
<organism evidence="3 4">
    <name type="scientific">Saonia flava</name>
    <dbReference type="NCBI Taxonomy" id="523696"/>
    <lineage>
        <taxon>Bacteria</taxon>
        <taxon>Pseudomonadati</taxon>
        <taxon>Bacteroidota</taxon>
        <taxon>Flavobacteriia</taxon>
        <taxon>Flavobacteriales</taxon>
        <taxon>Flavobacteriaceae</taxon>
        <taxon>Saonia</taxon>
    </lineage>
</organism>
<dbReference type="GO" id="GO:0005975">
    <property type="term" value="P:carbohydrate metabolic process"/>
    <property type="evidence" value="ECO:0007669"/>
    <property type="project" value="InterPro"/>
</dbReference>
<proteinExistence type="predicted"/>
<dbReference type="Pfam" id="PF17390">
    <property type="entry name" value="Bac_rhamnosid_C"/>
    <property type="match status" value="1"/>
</dbReference>
<dbReference type="SUPFAM" id="SSF48208">
    <property type="entry name" value="Six-hairpin glycosidases"/>
    <property type="match status" value="1"/>
</dbReference>
<dbReference type="InterPro" id="IPR008928">
    <property type="entry name" value="6-hairpin_glycosidase_sf"/>
</dbReference>
<dbReference type="AlphaFoldDB" id="A0A846R1U9"/>
<dbReference type="Gene3D" id="2.60.120.260">
    <property type="entry name" value="Galactose-binding domain-like"/>
    <property type="match status" value="2"/>
</dbReference>
<dbReference type="EMBL" id="JAATJJ010000002">
    <property type="protein sequence ID" value="NJB72403.1"/>
    <property type="molecule type" value="Genomic_DNA"/>
</dbReference>
<keyword evidence="4" id="KW-1185">Reference proteome</keyword>
<evidence type="ECO:0000313" key="4">
    <source>
        <dbReference type="Proteomes" id="UP000590442"/>
    </source>
</evidence>
<dbReference type="PANTHER" id="PTHR34987:SF2">
    <property type="entry name" value="B, PUTATIVE (AFU_ORTHOLOGUE AFUA_7G05040)-RELATED"/>
    <property type="match status" value="1"/>
</dbReference>
<name>A0A846R1U9_9FLAO</name>
<accession>A0A846R1U9</accession>
<dbReference type="Gene3D" id="2.60.420.10">
    <property type="entry name" value="Maltose phosphorylase, domain 3"/>
    <property type="match status" value="1"/>
</dbReference>
<evidence type="ECO:0000259" key="1">
    <source>
        <dbReference type="Pfam" id="PF17389"/>
    </source>
</evidence>
<reference evidence="3 4" key="1">
    <citation type="submission" date="2020-03" db="EMBL/GenBank/DDBJ databases">
        <title>Genomic Encyclopedia of Type Strains, Phase IV (KMG-IV): sequencing the most valuable type-strain genomes for metagenomic binning, comparative biology and taxonomic classification.</title>
        <authorList>
            <person name="Goeker M."/>
        </authorList>
    </citation>
    <scope>NUCLEOTIDE SEQUENCE [LARGE SCALE GENOMIC DNA]</scope>
    <source>
        <strain evidence="3 4">DSM 29762</strain>
    </source>
</reference>
<dbReference type="InterPro" id="IPR012341">
    <property type="entry name" value="6hp_glycosidase-like_sf"/>
</dbReference>
<dbReference type="PANTHER" id="PTHR34987">
    <property type="entry name" value="C, PUTATIVE (AFU_ORTHOLOGUE AFUA_3G02880)-RELATED"/>
    <property type="match status" value="1"/>
</dbReference>
<dbReference type="SUPFAM" id="SSF49785">
    <property type="entry name" value="Galactose-binding domain-like"/>
    <property type="match status" value="1"/>
</dbReference>
<sequence>MKNTLIFPLLFCLVVLINPKISAQLVDEISPNLLVNPWEAKWITHPDILGNEYGVYLFRKSFELDEVSSEFIVHISADNRYKLYVNGTYVVNGPAVGDLMHWNFESLNLAPYLKEGKNVIAATVWNFAEQRPMANISHSTGLIVQGNSDKESIVNSTKDWKVKKDTSYSPIPYVGSGYYVVGPGEEFKSINHPWGWEHLTFNTTDWKNAKELDNGRPLKSTKQYGGVPRYILQPRKIPLMEETPQQFASVRRSNLSGIHDGFITGKKTLQIPANSKIKILVDHGTLTNAYPTFNYSKGQNSTIQFTFAESLYDAHSEKKNRNEVKNKQIAGTKNILISGGGDNRTYTTLWWRTFRYVELEIETKEEPLLIHNFNSTFTGYPFKEQATFTSDYSILEDIWETGWRTQRLCSGETFFDCPYYEQLQYVGDTRIQCLVSSYVTGDNTMFKNAIASIGNSRMPIGLTQSRFPSREVQIIPTFSLVWITMLHDYWMLDGNETFINSHIPGVLDVLKWYEDRMDETQMLGHMEWWNFVDWVPDDNWTSGVPSGAQFGNSTIISLQYVYTLQKASELLTAFGFIEKAREYNSLAEKIKTSVYKNCFVPEEGILADTPKKNNFSQHANALGILTNIFPRDENKNVLNKILRNPGIAKCTYYYSFYLTEAMEKAGMASDYIASLKPWENMLDLGLTTFAEKPDPTRSDCHAWSASPVYYFLSLVCGIKPAEAGFKSVTITPNLGDLEWVEGSVPHQLGTISVSLKKKGSDGLAGEILIPQELTGTFVWKGNKITLQGGSNTINLK</sequence>
<feature type="domain" description="Alpha-L-rhamnosidase six-hairpin glycosidase" evidence="1">
    <location>
        <begin position="384"/>
        <end position="713"/>
    </location>
</feature>
<gene>
    <name evidence="3" type="ORF">GGR42_002894</name>
</gene>
<dbReference type="Proteomes" id="UP000590442">
    <property type="component" value="Unassembled WGS sequence"/>
</dbReference>
<dbReference type="InterPro" id="IPR008979">
    <property type="entry name" value="Galactose-bd-like_sf"/>
</dbReference>
<evidence type="ECO:0000313" key="3">
    <source>
        <dbReference type="EMBL" id="NJB72403.1"/>
    </source>
</evidence>
<comment type="caution">
    <text evidence="3">The sequence shown here is derived from an EMBL/GenBank/DDBJ whole genome shotgun (WGS) entry which is preliminary data.</text>
</comment>
<evidence type="ECO:0008006" key="5">
    <source>
        <dbReference type="Google" id="ProtNLM"/>
    </source>
</evidence>
<protein>
    <recommendedName>
        <fullName evidence="5">Alpha-L-rhamnosidase</fullName>
    </recommendedName>
</protein>
<dbReference type="Pfam" id="PF17389">
    <property type="entry name" value="Bac_rhamnosid6H"/>
    <property type="match status" value="1"/>
</dbReference>
<dbReference type="InterPro" id="IPR035396">
    <property type="entry name" value="Bac_rhamnosid6H"/>
</dbReference>
<evidence type="ECO:0000259" key="2">
    <source>
        <dbReference type="Pfam" id="PF17390"/>
    </source>
</evidence>
<dbReference type="Gene3D" id="1.50.10.10">
    <property type="match status" value="1"/>
</dbReference>